<accession>A0A8X7PMV3</accession>
<dbReference type="Proteomes" id="UP000886595">
    <property type="component" value="Unassembled WGS sequence"/>
</dbReference>
<dbReference type="EMBL" id="JAAMPC010000016">
    <property type="protein sequence ID" value="KAG2253563.1"/>
    <property type="molecule type" value="Genomic_DNA"/>
</dbReference>
<feature type="region of interest" description="Disordered" evidence="1">
    <location>
        <begin position="41"/>
        <end position="112"/>
    </location>
</feature>
<evidence type="ECO:0000313" key="2">
    <source>
        <dbReference type="EMBL" id="KAG2253563.1"/>
    </source>
</evidence>
<keyword evidence="3" id="KW-1185">Reference proteome</keyword>
<sequence>MPIDLQRRCFALISKNKSKDAKIYDNKRRDTIIPPLSIFIHRPRRGPSIGRRRTQPKERNRAAVKHQRRCYAESEADCSPSIETGATSESTTDQPPSIGASPEYVVSPRDPG</sequence>
<organism evidence="2 3">
    <name type="scientific">Brassica carinata</name>
    <name type="common">Ethiopian mustard</name>
    <name type="synonym">Abyssinian cabbage</name>
    <dbReference type="NCBI Taxonomy" id="52824"/>
    <lineage>
        <taxon>Eukaryota</taxon>
        <taxon>Viridiplantae</taxon>
        <taxon>Streptophyta</taxon>
        <taxon>Embryophyta</taxon>
        <taxon>Tracheophyta</taxon>
        <taxon>Spermatophyta</taxon>
        <taxon>Magnoliopsida</taxon>
        <taxon>eudicotyledons</taxon>
        <taxon>Gunneridae</taxon>
        <taxon>Pentapetalae</taxon>
        <taxon>rosids</taxon>
        <taxon>malvids</taxon>
        <taxon>Brassicales</taxon>
        <taxon>Brassicaceae</taxon>
        <taxon>Brassiceae</taxon>
        <taxon>Brassica</taxon>
    </lineage>
</organism>
<comment type="caution">
    <text evidence="2">The sequence shown here is derived from an EMBL/GenBank/DDBJ whole genome shotgun (WGS) entry which is preliminary data.</text>
</comment>
<evidence type="ECO:0000313" key="3">
    <source>
        <dbReference type="Proteomes" id="UP000886595"/>
    </source>
</evidence>
<dbReference type="AlphaFoldDB" id="A0A8X7PMV3"/>
<protein>
    <submittedName>
        <fullName evidence="2">Uncharacterized protein</fullName>
    </submittedName>
</protein>
<reference evidence="2 3" key="1">
    <citation type="submission" date="2020-02" db="EMBL/GenBank/DDBJ databases">
        <authorList>
            <person name="Ma Q."/>
            <person name="Huang Y."/>
            <person name="Song X."/>
            <person name="Pei D."/>
        </authorList>
    </citation>
    <scope>NUCLEOTIDE SEQUENCE [LARGE SCALE GENOMIC DNA]</scope>
    <source>
        <strain evidence="2">Sxm20200214</strain>
        <tissue evidence="2">Leaf</tissue>
    </source>
</reference>
<gene>
    <name evidence="2" type="ORF">Bca52824_083699</name>
</gene>
<name>A0A8X7PMV3_BRACI</name>
<proteinExistence type="predicted"/>
<feature type="compositionally biased region" description="Polar residues" evidence="1">
    <location>
        <begin position="81"/>
        <end position="95"/>
    </location>
</feature>
<feature type="compositionally biased region" description="Basic residues" evidence="1">
    <location>
        <begin position="41"/>
        <end position="54"/>
    </location>
</feature>
<evidence type="ECO:0000256" key="1">
    <source>
        <dbReference type="SAM" id="MobiDB-lite"/>
    </source>
</evidence>